<keyword evidence="7" id="KW-0786">Thiamine pyrophosphate</keyword>
<accession>A0A448ZWX0</accession>
<dbReference type="SUPFAM" id="SSF52922">
    <property type="entry name" value="TK C-terminal domain-like"/>
    <property type="match status" value="1"/>
</dbReference>
<organism evidence="10 11">
    <name type="scientific">Metamycoplasma orale</name>
    <name type="common">Mycoplasma orale</name>
    <dbReference type="NCBI Taxonomy" id="2121"/>
    <lineage>
        <taxon>Bacteria</taxon>
        <taxon>Bacillati</taxon>
        <taxon>Mycoplasmatota</taxon>
        <taxon>Mycoplasmoidales</taxon>
        <taxon>Metamycoplasmataceae</taxon>
        <taxon>Metamycoplasma</taxon>
    </lineage>
</organism>
<dbReference type="GO" id="GO:0046872">
    <property type="term" value="F:metal ion binding"/>
    <property type="evidence" value="ECO:0007669"/>
    <property type="project" value="UniProtKB-KW"/>
</dbReference>
<comment type="cofactor">
    <cofactor evidence="1">
        <name>Mg(2+)</name>
        <dbReference type="ChEBI" id="CHEBI:18420"/>
    </cofactor>
</comment>
<evidence type="ECO:0000256" key="4">
    <source>
        <dbReference type="ARBA" id="ARBA00022679"/>
    </source>
</evidence>
<protein>
    <submittedName>
        <fullName evidence="10">Transketolase</fullName>
        <ecNumber evidence="10">2.2.1.1</ecNumber>
    </submittedName>
</protein>
<dbReference type="PANTHER" id="PTHR43522:SF2">
    <property type="entry name" value="TRANSKETOLASE 1-RELATED"/>
    <property type="match status" value="1"/>
</dbReference>
<keyword evidence="11" id="KW-1185">Reference proteome</keyword>
<dbReference type="Pfam" id="PF22613">
    <property type="entry name" value="Transketolase_C_1"/>
    <property type="match status" value="1"/>
</dbReference>
<keyword evidence="5" id="KW-0479">Metal-binding</keyword>
<proteinExistence type="inferred from homology"/>
<evidence type="ECO:0000256" key="1">
    <source>
        <dbReference type="ARBA" id="ARBA00001946"/>
    </source>
</evidence>
<dbReference type="CDD" id="cd02012">
    <property type="entry name" value="TPP_TK"/>
    <property type="match status" value="1"/>
</dbReference>
<gene>
    <name evidence="10" type="primary">tkt_2</name>
    <name evidence="10" type="ORF">NCTC10112_00380</name>
</gene>
<dbReference type="GO" id="GO:0006098">
    <property type="term" value="P:pentose-phosphate shunt"/>
    <property type="evidence" value="ECO:0007669"/>
    <property type="project" value="TreeGrafter"/>
</dbReference>
<dbReference type="GO" id="GO:0005829">
    <property type="term" value="C:cytosol"/>
    <property type="evidence" value="ECO:0007669"/>
    <property type="project" value="TreeGrafter"/>
</dbReference>
<comment type="similarity">
    <text evidence="3">Belongs to the transketolase family.</text>
</comment>
<keyword evidence="6" id="KW-0460">Magnesium</keyword>
<evidence type="ECO:0000256" key="2">
    <source>
        <dbReference type="ARBA" id="ARBA00001964"/>
    </source>
</evidence>
<dbReference type="PANTHER" id="PTHR43522">
    <property type="entry name" value="TRANSKETOLASE"/>
    <property type="match status" value="1"/>
</dbReference>
<dbReference type="PROSITE" id="PS00801">
    <property type="entry name" value="TRANSKETOLASE_1"/>
    <property type="match status" value="1"/>
</dbReference>
<dbReference type="SMART" id="SM00861">
    <property type="entry name" value="Transket_pyr"/>
    <property type="match status" value="1"/>
</dbReference>
<dbReference type="InterPro" id="IPR005475">
    <property type="entry name" value="Transketolase-like_Pyr-bd"/>
</dbReference>
<dbReference type="SUPFAM" id="SSF52518">
    <property type="entry name" value="Thiamin diphosphate-binding fold (THDP-binding)"/>
    <property type="match status" value="2"/>
</dbReference>
<comment type="cofactor">
    <cofactor evidence="2">
        <name>thiamine diphosphate</name>
        <dbReference type="ChEBI" id="CHEBI:58937"/>
    </cofactor>
</comment>
<dbReference type="AlphaFoldDB" id="A0A448ZWX0"/>
<dbReference type="Pfam" id="PF00456">
    <property type="entry name" value="Transketolase_N"/>
    <property type="match status" value="1"/>
</dbReference>
<dbReference type="KEGG" id="mob:NCTC10112_00380"/>
<evidence type="ECO:0000256" key="3">
    <source>
        <dbReference type="ARBA" id="ARBA00007131"/>
    </source>
</evidence>
<dbReference type="InterPro" id="IPR055152">
    <property type="entry name" value="Transketolase-like_C_2"/>
</dbReference>
<dbReference type="InterPro" id="IPR005474">
    <property type="entry name" value="Transketolase_N"/>
</dbReference>
<dbReference type="Gene3D" id="3.40.50.920">
    <property type="match status" value="1"/>
</dbReference>
<evidence type="ECO:0000256" key="8">
    <source>
        <dbReference type="ARBA" id="ARBA00049473"/>
    </source>
</evidence>
<evidence type="ECO:0000259" key="9">
    <source>
        <dbReference type="SMART" id="SM00861"/>
    </source>
</evidence>
<comment type="catalytic activity">
    <reaction evidence="8">
        <text>D-sedoheptulose 7-phosphate + D-glyceraldehyde 3-phosphate = aldehydo-D-ribose 5-phosphate + D-xylulose 5-phosphate</text>
        <dbReference type="Rhea" id="RHEA:10508"/>
        <dbReference type="ChEBI" id="CHEBI:57483"/>
        <dbReference type="ChEBI" id="CHEBI:57737"/>
        <dbReference type="ChEBI" id="CHEBI:58273"/>
        <dbReference type="ChEBI" id="CHEBI:59776"/>
        <dbReference type="EC" id="2.2.1.1"/>
    </reaction>
</comment>
<evidence type="ECO:0000256" key="7">
    <source>
        <dbReference type="ARBA" id="ARBA00023052"/>
    </source>
</evidence>
<dbReference type="Proteomes" id="UP000290482">
    <property type="component" value="Chromosome"/>
</dbReference>
<dbReference type="RefSeq" id="WP_022936023.1">
    <property type="nucleotide sequence ID" value="NZ_LR214940.1"/>
</dbReference>
<dbReference type="EMBL" id="LR214940">
    <property type="protein sequence ID" value="VEU55721.1"/>
    <property type="molecule type" value="Genomic_DNA"/>
</dbReference>
<dbReference type="GO" id="GO:0004802">
    <property type="term" value="F:transketolase activity"/>
    <property type="evidence" value="ECO:0007669"/>
    <property type="project" value="UniProtKB-EC"/>
</dbReference>
<dbReference type="InterPro" id="IPR020826">
    <property type="entry name" value="Transketolase_BS"/>
</dbReference>
<evidence type="ECO:0000313" key="11">
    <source>
        <dbReference type="Proteomes" id="UP000290482"/>
    </source>
</evidence>
<dbReference type="OrthoDB" id="8732661at2"/>
<dbReference type="Pfam" id="PF02779">
    <property type="entry name" value="Transket_pyr"/>
    <property type="match status" value="1"/>
</dbReference>
<dbReference type="InterPro" id="IPR049557">
    <property type="entry name" value="Transketolase_CS"/>
</dbReference>
<evidence type="ECO:0000256" key="6">
    <source>
        <dbReference type="ARBA" id="ARBA00022842"/>
    </source>
</evidence>
<evidence type="ECO:0000313" key="10">
    <source>
        <dbReference type="EMBL" id="VEU55721.1"/>
    </source>
</evidence>
<keyword evidence="4 10" id="KW-0808">Transferase</keyword>
<dbReference type="InterPro" id="IPR029061">
    <property type="entry name" value="THDP-binding"/>
</dbReference>
<reference evidence="10 11" key="1">
    <citation type="submission" date="2019-01" db="EMBL/GenBank/DDBJ databases">
        <authorList>
            <consortium name="Pathogen Informatics"/>
        </authorList>
    </citation>
    <scope>NUCLEOTIDE SEQUENCE [LARGE SCALE GENOMIC DNA]</scope>
    <source>
        <strain evidence="10 11">NCTC10112</strain>
    </source>
</reference>
<name>A0A448ZWX0_METOS</name>
<sequence>MKDEELISVMRGLAIDSINKAHGGHLGMAIGAAPISYSIIAKNLNISKEDPKWINRDKFILSAGHGSMCLYSIYHLLGLLDIDDLTAHKTLYSKTPSHPEIDKFNFVEASTGPLGQGIAMGVGMAISQKYLAQKYNKPNFEIFNHHVYVLHGDGCLQEGVALEAIQLAGTLNLNKLILLHDFNETQIDSKSYEVNNIDFVKFFKSNNFNVFDVKDDSLKNILKAIAKAKRSSKPSYIRIHTHIAKNTPFENKPKGHSGFLDETQTIEFKKKCNLENFVPFEYDKKYYDFAKTLWKEKDANYNSWLKLFFEYQKTYPVEAKEINELINKSYTFNLSKPQLSNKATRDYVGNLLNELEANPFIIGGSADLKSSTKVGFNKDLIHGGKNIKYGIREFAMSAINNGIYLASNLRTVDSTFLAFADYAKGAIRLGAMMKIPAIHIYSHDSYQVGGDGPTHQPYDQLTMLRAIENVKVIRPCDESETYLGLQYALNQNTNQIAFITCRQSIKSFNVLDKEFKPAYIIKKANDFDLSILASGSEVELAFKVVEELKHKKIKAQIISVPLLQDLVNNEKLIKQLNISKKPIFALEASSDSMWYQLAKYNRFDCMLATTFGESTDGKEIYELKGFNIINIVTKIKKLLNKE</sequence>
<dbReference type="InterPro" id="IPR009014">
    <property type="entry name" value="Transketo_C/PFOR_II"/>
</dbReference>
<dbReference type="EC" id="2.2.1.1" evidence="10"/>
<evidence type="ECO:0000256" key="5">
    <source>
        <dbReference type="ARBA" id="ARBA00022723"/>
    </source>
</evidence>
<dbReference type="InterPro" id="IPR033247">
    <property type="entry name" value="Transketolase_fam"/>
</dbReference>
<dbReference type="Gene3D" id="3.40.50.970">
    <property type="match status" value="2"/>
</dbReference>
<feature type="domain" description="Transketolase-like pyrimidine-binding" evidence="9">
    <location>
        <begin position="342"/>
        <end position="507"/>
    </location>
</feature>
<dbReference type="CDD" id="cd07033">
    <property type="entry name" value="TPP_PYR_DXS_TK_like"/>
    <property type="match status" value="1"/>
</dbReference>
<dbReference type="PROSITE" id="PS00802">
    <property type="entry name" value="TRANSKETOLASE_2"/>
    <property type="match status" value="1"/>
</dbReference>